<accession>A0ACB6Z9C3</accession>
<proteinExistence type="predicted"/>
<dbReference type="EMBL" id="MU118065">
    <property type="protein sequence ID" value="KAF9646198.1"/>
    <property type="molecule type" value="Genomic_DNA"/>
</dbReference>
<reference evidence="1" key="2">
    <citation type="journal article" date="2020" name="Nat. Commun.">
        <title>Large-scale genome sequencing of mycorrhizal fungi provides insights into the early evolution of symbiotic traits.</title>
        <authorList>
            <person name="Miyauchi S."/>
            <person name="Kiss E."/>
            <person name="Kuo A."/>
            <person name="Drula E."/>
            <person name="Kohler A."/>
            <person name="Sanchez-Garcia M."/>
            <person name="Morin E."/>
            <person name="Andreopoulos B."/>
            <person name="Barry K.W."/>
            <person name="Bonito G."/>
            <person name="Buee M."/>
            <person name="Carver A."/>
            <person name="Chen C."/>
            <person name="Cichocki N."/>
            <person name="Clum A."/>
            <person name="Culley D."/>
            <person name="Crous P.W."/>
            <person name="Fauchery L."/>
            <person name="Girlanda M."/>
            <person name="Hayes R.D."/>
            <person name="Keri Z."/>
            <person name="LaButti K."/>
            <person name="Lipzen A."/>
            <person name="Lombard V."/>
            <person name="Magnuson J."/>
            <person name="Maillard F."/>
            <person name="Murat C."/>
            <person name="Nolan M."/>
            <person name="Ohm R.A."/>
            <person name="Pangilinan J."/>
            <person name="Pereira M.F."/>
            <person name="Perotto S."/>
            <person name="Peter M."/>
            <person name="Pfister S."/>
            <person name="Riley R."/>
            <person name="Sitrit Y."/>
            <person name="Stielow J.B."/>
            <person name="Szollosi G."/>
            <person name="Zifcakova L."/>
            <person name="Stursova M."/>
            <person name="Spatafora J.W."/>
            <person name="Tedersoo L."/>
            <person name="Vaario L.M."/>
            <person name="Yamada A."/>
            <person name="Yan M."/>
            <person name="Wang P."/>
            <person name="Xu J."/>
            <person name="Bruns T."/>
            <person name="Baldrian P."/>
            <person name="Vilgalys R."/>
            <person name="Dunand C."/>
            <person name="Henrissat B."/>
            <person name="Grigoriev I.V."/>
            <person name="Hibbett D."/>
            <person name="Nagy L.G."/>
            <person name="Martin F.M."/>
        </authorList>
    </citation>
    <scope>NUCLEOTIDE SEQUENCE</scope>
    <source>
        <strain evidence="1">P2</strain>
    </source>
</reference>
<evidence type="ECO:0000313" key="1">
    <source>
        <dbReference type="EMBL" id="KAF9646198.1"/>
    </source>
</evidence>
<gene>
    <name evidence="1" type="ORF">BDM02DRAFT_278900</name>
</gene>
<protein>
    <submittedName>
        <fullName evidence="1">Uncharacterized protein</fullName>
    </submittedName>
</protein>
<organism evidence="1 2">
    <name type="scientific">Thelephora ganbajun</name>
    <name type="common">Ganba fungus</name>
    <dbReference type="NCBI Taxonomy" id="370292"/>
    <lineage>
        <taxon>Eukaryota</taxon>
        <taxon>Fungi</taxon>
        <taxon>Dikarya</taxon>
        <taxon>Basidiomycota</taxon>
        <taxon>Agaricomycotina</taxon>
        <taxon>Agaricomycetes</taxon>
        <taxon>Thelephorales</taxon>
        <taxon>Thelephoraceae</taxon>
        <taxon>Thelephora</taxon>
    </lineage>
</organism>
<reference evidence="1" key="1">
    <citation type="submission" date="2019-10" db="EMBL/GenBank/DDBJ databases">
        <authorList>
            <consortium name="DOE Joint Genome Institute"/>
            <person name="Kuo A."/>
            <person name="Miyauchi S."/>
            <person name="Kiss E."/>
            <person name="Drula E."/>
            <person name="Kohler A."/>
            <person name="Sanchez-Garcia M."/>
            <person name="Andreopoulos B."/>
            <person name="Barry K.W."/>
            <person name="Bonito G."/>
            <person name="Buee M."/>
            <person name="Carver A."/>
            <person name="Chen C."/>
            <person name="Cichocki N."/>
            <person name="Clum A."/>
            <person name="Culley D."/>
            <person name="Crous P.W."/>
            <person name="Fauchery L."/>
            <person name="Girlanda M."/>
            <person name="Hayes R."/>
            <person name="Keri Z."/>
            <person name="Labutti K."/>
            <person name="Lipzen A."/>
            <person name="Lombard V."/>
            <person name="Magnuson J."/>
            <person name="Maillard F."/>
            <person name="Morin E."/>
            <person name="Murat C."/>
            <person name="Nolan M."/>
            <person name="Ohm R."/>
            <person name="Pangilinan J."/>
            <person name="Pereira M."/>
            <person name="Perotto S."/>
            <person name="Peter M."/>
            <person name="Riley R."/>
            <person name="Sitrit Y."/>
            <person name="Stielow B."/>
            <person name="Szollosi G."/>
            <person name="Zifcakova L."/>
            <person name="Stursova M."/>
            <person name="Spatafora J.W."/>
            <person name="Tedersoo L."/>
            <person name="Vaario L.-M."/>
            <person name="Yamada A."/>
            <person name="Yan M."/>
            <person name="Wang P."/>
            <person name="Xu J."/>
            <person name="Bruns T."/>
            <person name="Baldrian P."/>
            <person name="Vilgalys R."/>
            <person name="Henrissat B."/>
            <person name="Grigoriev I.V."/>
            <person name="Hibbett D."/>
            <person name="Nagy L.G."/>
            <person name="Martin F.M."/>
        </authorList>
    </citation>
    <scope>NUCLEOTIDE SEQUENCE</scope>
    <source>
        <strain evidence="1">P2</strain>
    </source>
</reference>
<name>A0ACB6Z9C3_THEGA</name>
<sequence>MSFLPLSYSTTSLSTTHSACFTDVSDSTGYTSDCRRDPVHCVKGKLNAGGGEGDCVDPDGQKDEMRKFLLGPGWHDHRVPPAERLKHLYRLLEEHYDRTGGDYHGQSTFHICRIIDNSNRVVQPAFVTCMPYLTSIGAEIDFPEDSNDMSPDPMNDLIDEAFHHPTSLSSIHKDRAAPISTWEIDWSRPPPQVIHAYWEVMHCTRPKPAHEFTRVKPVVVASRVNPRLYCRQEGFPQYYDVEENIHSTSKKFRAVLHKIRGLVTSH</sequence>
<comment type="caution">
    <text evidence="1">The sequence shown here is derived from an EMBL/GenBank/DDBJ whole genome shotgun (WGS) entry which is preliminary data.</text>
</comment>
<dbReference type="Proteomes" id="UP000886501">
    <property type="component" value="Unassembled WGS sequence"/>
</dbReference>
<keyword evidence="2" id="KW-1185">Reference proteome</keyword>
<evidence type="ECO:0000313" key="2">
    <source>
        <dbReference type="Proteomes" id="UP000886501"/>
    </source>
</evidence>